<accession>A0A0A8K9G1</accession>
<dbReference type="Gene3D" id="1.10.245.10">
    <property type="entry name" value="SWIB/MDM2 domain"/>
    <property type="match status" value="1"/>
</dbReference>
<dbReference type="EMBL" id="AM902662">
    <property type="protein sequence ID" value="CAP16724.1"/>
    <property type="molecule type" value="mRNA"/>
</dbReference>
<gene>
    <name evidence="1" type="primary">MDM2</name>
</gene>
<evidence type="ECO:0000313" key="2">
    <source>
        <dbReference type="EMBL" id="CAP16724.1"/>
    </source>
</evidence>
<dbReference type="ChiTaRS" id="MDM2">
    <property type="organism name" value="human"/>
</dbReference>
<name>A0A0A8K9G1_HUMAN</name>
<organism evidence="1">
    <name type="scientific">Homo sapiens</name>
    <name type="common">Human</name>
    <dbReference type="NCBI Taxonomy" id="9606"/>
    <lineage>
        <taxon>Eukaryota</taxon>
        <taxon>Metazoa</taxon>
        <taxon>Chordata</taxon>
        <taxon>Craniata</taxon>
        <taxon>Vertebrata</taxon>
        <taxon>Euteleostomi</taxon>
        <taxon>Mammalia</taxon>
        <taxon>Eutheria</taxon>
        <taxon>Euarchontoglires</taxon>
        <taxon>Primates</taxon>
        <taxon>Haplorrhini</taxon>
        <taxon>Catarrhini</taxon>
        <taxon>Hominidae</taxon>
        <taxon>Homo</taxon>
    </lineage>
</organism>
<dbReference type="EMBL" id="AM902653">
    <property type="protein sequence ID" value="CAP16715.1"/>
    <property type="molecule type" value="mRNA"/>
</dbReference>
<evidence type="ECO:0000313" key="1">
    <source>
        <dbReference type="EMBL" id="CAP16715.1"/>
    </source>
</evidence>
<dbReference type="OrthoDB" id="24526at2759"/>
<reference evidence="1" key="1">
    <citation type="submission" date="2007-10" db="EMBL/GenBank/DDBJ databases">
        <title>The two promoters of human MDM2 generate transcript variants that code for functionally different proteins in adult astrocytic tumours.</title>
        <authorList>
            <person name="Dimitriadi M."/>
            <person name="Liu L."/>
            <person name="Collins P."/>
        </authorList>
    </citation>
    <scope>NUCLEOTIDE SEQUENCE</scope>
    <source>
        <tissue evidence="2">Brain</tissue>
    </source>
</reference>
<protein>
    <submittedName>
        <fullName evidence="1">MDM2 protein</fullName>
    </submittedName>
</protein>
<dbReference type="PeptideAtlas" id="A0A0A8K9G1"/>
<dbReference type="AlphaFoldDB" id="A0A0A8K9G1"/>
<proteinExistence type="evidence at transcript level"/>
<dbReference type="InterPro" id="IPR036885">
    <property type="entry name" value="SWIB_MDM2_dom_sf"/>
</dbReference>
<sequence>MCNTNMSVPTDGAVTTSQIPASEQETLENIYHDLQELGSSQSAGIIGLRYICE</sequence>